<gene>
    <name evidence="1" type="ORF">H8S84_05450</name>
</gene>
<accession>A0A923N4B5</accession>
<evidence type="ECO:0000313" key="2">
    <source>
        <dbReference type="Proteomes" id="UP000603640"/>
    </source>
</evidence>
<dbReference type="AlphaFoldDB" id="A0A923N4B5"/>
<comment type="caution">
    <text evidence="1">The sequence shown here is derived from an EMBL/GenBank/DDBJ whole genome shotgun (WGS) entry which is preliminary data.</text>
</comment>
<dbReference type="EMBL" id="JACRVF010000001">
    <property type="protein sequence ID" value="MBC5992278.1"/>
    <property type="molecule type" value="Genomic_DNA"/>
</dbReference>
<dbReference type="RefSeq" id="WP_187066229.1">
    <property type="nucleotide sequence ID" value="NZ_JACRVF010000001.1"/>
</dbReference>
<proteinExistence type="predicted"/>
<reference evidence="1" key="1">
    <citation type="submission" date="2020-08" db="EMBL/GenBank/DDBJ databases">
        <title>Pontibacter sp. SD6 16S ribosomal RNA gene Genome sequencing and assembly.</title>
        <authorList>
            <person name="Kang M."/>
        </authorList>
    </citation>
    <scope>NUCLEOTIDE SEQUENCE</scope>
    <source>
        <strain evidence="1">SD6</strain>
    </source>
</reference>
<organism evidence="1 2">
    <name type="scientific">Pontibacter cellulosilyticus</name>
    <dbReference type="NCBI Taxonomy" id="1720253"/>
    <lineage>
        <taxon>Bacteria</taxon>
        <taxon>Pseudomonadati</taxon>
        <taxon>Bacteroidota</taxon>
        <taxon>Cytophagia</taxon>
        <taxon>Cytophagales</taxon>
        <taxon>Hymenobacteraceae</taxon>
        <taxon>Pontibacter</taxon>
    </lineage>
</organism>
<name>A0A923N4B5_9BACT</name>
<sequence>MKQRFLSKRLVISKAFQKVVVKLVPLYKVRLYSETAETDETRENSSPVCYANIKGLREEFQNT</sequence>
<dbReference type="Proteomes" id="UP000603640">
    <property type="component" value="Unassembled WGS sequence"/>
</dbReference>
<protein>
    <submittedName>
        <fullName evidence="1">Uncharacterized protein</fullName>
    </submittedName>
</protein>
<evidence type="ECO:0000313" key="1">
    <source>
        <dbReference type="EMBL" id="MBC5992278.1"/>
    </source>
</evidence>
<keyword evidence="2" id="KW-1185">Reference proteome</keyword>